<reference evidence="2 3" key="1">
    <citation type="submission" date="2020-04" db="EMBL/GenBank/DDBJ databases">
        <authorList>
            <person name="Laetsch R D."/>
            <person name="Stevens L."/>
            <person name="Kumar S."/>
            <person name="Blaxter L. M."/>
        </authorList>
    </citation>
    <scope>NUCLEOTIDE SEQUENCE [LARGE SCALE GENOMIC DNA]</scope>
</reference>
<evidence type="ECO:0000313" key="3">
    <source>
        <dbReference type="Proteomes" id="UP000494206"/>
    </source>
</evidence>
<keyword evidence="1" id="KW-1133">Transmembrane helix</keyword>
<dbReference type="PANTHER" id="PTHR46891:SF9">
    <property type="entry name" value="SERPENTINE RECEPTOR, CLASS H-RELATED"/>
    <property type="match status" value="1"/>
</dbReference>
<dbReference type="PANTHER" id="PTHR46891">
    <property type="entry name" value="SERPENTINE RECEPTOR, CLASS H-RELATED"/>
    <property type="match status" value="1"/>
</dbReference>
<dbReference type="AlphaFoldDB" id="A0A8S1ED41"/>
<proteinExistence type="predicted"/>
<dbReference type="Pfam" id="PF10318">
    <property type="entry name" value="7TM_GPCR_Srh"/>
    <property type="match status" value="1"/>
</dbReference>
<feature type="transmembrane region" description="Helical" evidence="1">
    <location>
        <begin position="65"/>
        <end position="85"/>
    </location>
</feature>
<keyword evidence="1" id="KW-0812">Transmembrane</keyword>
<accession>A0A8S1ED41</accession>
<keyword evidence="1" id="KW-0472">Membrane</keyword>
<sequence>MTYLLAINPIFAAILMIEDQHEVKQFYLNILSNNVPPNFFSKNFIATTTTTPNFKIAVKILMIDVLYAVVVSCAFPIVAYSILYSCKDSTSEVVAKAHKEFLKNTLFTAIIFFVFVLIPFACIVVCTELNLYDQILTSTVFFLINFHGFSSTTTLLITNKPYRKMIARHLRISMLISLSINKFNSNLEVTRQEVHYRVSSDSVK</sequence>
<comment type="caution">
    <text evidence="2">The sequence shown here is derived from an EMBL/GenBank/DDBJ whole genome shotgun (WGS) entry which is preliminary data.</text>
</comment>
<dbReference type="InterPro" id="IPR019422">
    <property type="entry name" value="7TM_GPCR_serpentine_rcpt_Srh"/>
</dbReference>
<protein>
    <submittedName>
        <fullName evidence="2">Uncharacterized protein</fullName>
    </submittedName>
</protein>
<dbReference type="EMBL" id="CADEPM010000001">
    <property type="protein sequence ID" value="CAB3397474.1"/>
    <property type="molecule type" value="Genomic_DNA"/>
</dbReference>
<feature type="transmembrane region" description="Helical" evidence="1">
    <location>
        <begin position="138"/>
        <end position="158"/>
    </location>
</feature>
<dbReference type="Proteomes" id="UP000494206">
    <property type="component" value="Unassembled WGS sequence"/>
</dbReference>
<evidence type="ECO:0000313" key="2">
    <source>
        <dbReference type="EMBL" id="CAB3397474.1"/>
    </source>
</evidence>
<feature type="transmembrane region" description="Helical" evidence="1">
    <location>
        <begin position="106"/>
        <end position="132"/>
    </location>
</feature>
<gene>
    <name evidence="2" type="ORF">CBOVIS_LOCUS877</name>
</gene>
<keyword evidence="3" id="KW-1185">Reference proteome</keyword>
<name>A0A8S1ED41_9PELO</name>
<organism evidence="2 3">
    <name type="scientific">Caenorhabditis bovis</name>
    <dbReference type="NCBI Taxonomy" id="2654633"/>
    <lineage>
        <taxon>Eukaryota</taxon>
        <taxon>Metazoa</taxon>
        <taxon>Ecdysozoa</taxon>
        <taxon>Nematoda</taxon>
        <taxon>Chromadorea</taxon>
        <taxon>Rhabditida</taxon>
        <taxon>Rhabditina</taxon>
        <taxon>Rhabditomorpha</taxon>
        <taxon>Rhabditoidea</taxon>
        <taxon>Rhabditidae</taxon>
        <taxon>Peloderinae</taxon>
        <taxon>Caenorhabditis</taxon>
    </lineage>
</organism>
<evidence type="ECO:0000256" key="1">
    <source>
        <dbReference type="SAM" id="Phobius"/>
    </source>
</evidence>